<keyword evidence="6 7" id="KW-0472">Membrane</keyword>
<dbReference type="GO" id="GO:0005385">
    <property type="term" value="F:zinc ion transmembrane transporter activity"/>
    <property type="evidence" value="ECO:0007669"/>
    <property type="project" value="TreeGrafter"/>
</dbReference>
<comment type="caution">
    <text evidence="8">The sequence shown here is derived from an EMBL/GenBank/DDBJ whole genome shotgun (WGS) entry which is preliminary data.</text>
</comment>
<evidence type="ECO:0000256" key="1">
    <source>
        <dbReference type="ARBA" id="ARBA00004141"/>
    </source>
</evidence>
<comment type="subcellular location">
    <subcellularLocation>
        <location evidence="1">Membrane</location>
        <topology evidence="1">Multi-pass membrane protein</topology>
    </subcellularLocation>
</comment>
<evidence type="ECO:0000256" key="4">
    <source>
        <dbReference type="ARBA" id="ARBA00022833"/>
    </source>
</evidence>
<keyword evidence="9" id="KW-1185">Reference proteome</keyword>
<evidence type="ECO:0000256" key="5">
    <source>
        <dbReference type="ARBA" id="ARBA00022989"/>
    </source>
</evidence>
<evidence type="ECO:0000256" key="3">
    <source>
        <dbReference type="ARBA" id="ARBA00022692"/>
    </source>
</evidence>
<evidence type="ECO:0000256" key="7">
    <source>
        <dbReference type="SAM" id="Phobius"/>
    </source>
</evidence>
<keyword evidence="3 7" id="KW-0812">Transmembrane</keyword>
<dbReference type="GO" id="GO:0006882">
    <property type="term" value="P:intracellular zinc ion homeostasis"/>
    <property type="evidence" value="ECO:0007669"/>
    <property type="project" value="TreeGrafter"/>
</dbReference>
<dbReference type="GO" id="GO:0016020">
    <property type="term" value="C:membrane"/>
    <property type="evidence" value="ECO:0007669"/>
    <property type="project" value="UniProtKB-SubCell"/>
</dbReference>
<organism evidence="8 9">
    <name type="scientific">Papiliotrema laurentii</name>
    <name type="common">Cryptococcus laurentii</name>
    <dbReference type="NCBI Taxonomy" id="5418"/>
    <lineage>
        <taxon>Eukaryota</taxon>
        <taxon>Fungi</taxon>
        <taxon>Dikarya</taxon>
        <taxon>Basidiomycota</taxon>
        <taxon>Agaricomycotina</taxon>
        <taxon>Tremellomycetes</taxon>
        <taxon>Tremellales</taxon>
        <taxon>Rhynchogastremaceae</taxon>
        <taxon>Papiliotrema</taxon>
    </lineage>
</organism>
<dbReference type="PANTHER" id="PTHR45820:SF5">
    <property type="entry name" value="DIFFUSION FACILITATOR FAMILY METAL ION TRANSPORTER, PUTATIVE-RELATED"/>
    <property type="match status" value="1"/>
</dbReference>
<proteinExistence type="inferred from homology"/>
<name>A0AAD9CSH3_PAPLA</name>
<dbReference type="PANTHER" id="PTHR45820">
    <property type="entry name" value="FI23527P1"/>
    <property type="match status" value="1"/>
</dbReference>
<gene>
    <name evidence="8" type="ORF">DB88DRAFT_133373</name>
</gene>
<dbReference type="EMBL" id="JAODAN010000015">
    <property type="protein sequence ID" value="KAK1920615.1"/>
    <property type="molecule type" value="Genomic_DNA"/>
</dbReference>
<evidence type="ECO:0000313" key="9">
    <source>
        <dbReference type="Proteomes" id="UP001182556"/>
    </source>
</evidence>
<feature type="transmembrane region" description="Helical" evidence="7">
    <location>
        <begin position="20"/>
        <end position="38"/>
    </location>
</feature>
<dbReference type="InterPro" id="IPR027469">
    <property type="entry name" value="Cation_efflux_TMD_sf"/>
</dbReference>
<evidence type="ECO:0000256" key="2">
    <source>
        <dbReference type="ARBA" id="ARBA00008873"/>
    </source>
</evidence>
<evidence type="ECO:0000256" key="6">
    <source>
        <dbReference type="ARBA" id="ARBA00023136"/>
    </source>
</evidence>
<reference evidence="8" key="1">
    <citation type="submission" date="2023-02" db="EMBL/GenBank/DDBJ databases">
        <title>Identification and recombinant expression of a fungal hydrolase from Papiliotrema laurentii that hydrolyzes apple cutin and clears colloidal polyester polyurethane.</title>
        <authorList>
            <consortium name="DOE Joint Genome Institute"/>
            <person name="Roman V.A."/>
            <person name="Bojanowski C."/>
            <person name="Crable B.R."/>
            <person name="Wagner D.N."/>
            <person name="Hung C.S."/>
            <person name="Nadeau L.J."/>
            <person name="Schratz L."/>
            <person name="Haridas S."/>
            <person name="Pangilinan J."/>
            <person name="Lipzen A."/>
            <person name="Na H."/>
            <person name="Yan M."/>
            <person name="Ng V."/>
            <person name="Grigoriev I.V."/>
            <person name="Spatafora J.W."/>
            <person name="Barlow D."/>
            <person name="Biffinger J."/>
            <person name="Kelley-Loughnane N."/>
            <person name="Varaljay V.A."/>
            <person name="Crookes-Goodson W.J."/>
        </authorList>
    </citation>
    <scope>NUCLEOTIDE SEQUENCE</scope>
    <source>
        <strain evidence="8">5307AH</strain>
    </source>
</reference>
<dbReference type="AlphaFoldDB" id="A0AAD9CSH3"/>
<dbReference type="Gene3D" id="1.20.1510.10">
    <property type="entry name" value="Cation efflux protein transmembrane domain"/>
    <property type="match status" value="1"/>
</dbReference>
<keyword evidence="4" id="KW-0862">Zinc</keyword>
<sequence>MFCIISAGIYKATGFKYADPIASFFVGCMIIGTVWSLIMRAGRSLLAAAPDSIDVKGVKEDVERITGAETVHDLHVWSITKRLSPRYICGM</sequence>
<keyword evidence="5 7" id="KW-1133">Transmembrane helix</keyword>
<protein>
    <submittedName>
        <fullName evidence="8">Cation efflux protein</fullName>
    </submittedName>
</protein>
<dbReference type="SUPFAM" id="SSF161111">
    <property type="entry name" value="Cation efflux protein transmembrane domain-like"/>
    <property type="match status" value="1"/>
</dbReference>
<accession>A0AAD9CSH3</accession>
<dbReference type="Proteomes" id="UP001182556">
    <property type="component" value="Unassembled WGS sequence"/>
</dbReference>
<evidence type="ECO:0000313" key="8">
    <source>
        <dbReference type="EMBL" id="KAK1920615.1"/>
    </source>
</evidence>
<comment type="similarity">
    <text evidence="2">Belongs to the cation diffusion facilitator (CDF) transporter (TC 2.A.4) family. SLC30A subfamily.</text>
</comment>